<feature type="signal peptide" evidence="1">
    <location>
        <begin position="1"/>
        <end position="23"/>
    </location>
</feature>
<reference evidence="3" key="1">
    <citation type="submission" date="2019-09" db="EMBL/GenBank/DDBJ databases">
        <title>Distinct polysaccharide growth profiles of human intestinal Prevotella copri isolates.</title>
        <authorList>
            <person name="Fehlner-Peach H."/>
            <person name="Magnabosco C."/>
            <person name="Raghavan V."/>
            <person name="Scher J.U."/>
            <person name="Tett A."/>
            <person name="Cox L.M."/>
            <person name="Gottsegen C."/>
            <person name="Watters A."/>
            <person name="Wiltshire- Gordon J.D."/>
            <person name="Segata N."/>
            <person name="Bonneau R."/>
            <person name="Littman D.R."/>
        </authorList>
    </citation>
    <scope>NUCLEOTIDE SEQUENCE [LARGE SCALE GENOMIC DNA]</scope>
    <source>
        <strain evidence="3">BU41712</strain>
    </source>
</reference>
<accession>A0AA90VAF8</accession>
<keyword evidence="1" id="KW-0732">Signal</keyword>
<dbReference type="RefSeq" id="WP_153093009.1">
    <property type="nucleotide sequence ID" value="NZ_VZBX01000062.1"/>
</dbReference>
<evidence type="ECO:0000256" key="1">
    <source>
        <dbReference type="SAM" id="SignalP"/>
    </source>
</evidence>
<dbReference type="InterPro" id="IPR053139">
    <property type="entry name" value="Surface_bspA-like"/>
</dbReference>
<evidence type="ECO:0000313" key="3">
    <source>
        <dbReference type="Proteomes" id="UP000423156"/>
    </source>
</evidence>
<dbReference type="AlphaFoldDB" id="A0AA90VAF8"/>
<organism evidence="2 3">
    <name type="scientific">Segatella copri</name>
    <dbReference type="NCBI Taxonomy" id="165179"/>
    <lineage>
        <taxon>Bacteria</taxon>
        <taxon>Pseudomonadati</taxon>
        <taxon>Bacteroidota</taxon>
        <taxon>Bacteroidia</taxon>
        <taxon>Bacteroidales</taxon>
        <taxon>Prevotellaceae</taxon>
        <taxon>Segatella</taxon>
    </lineage>
</organism>
<name>A0AA90VAF8_9BACT</name>
<gene>
    <name evidence="2" type="ORF">F7D71_09165</name>
</gene>
<evidence type="ECO:0000313" key="2">
    <source>
        <dbReference type="EMBL" id="MQN78017.1"/>
    </source>
</evidence>
<feature type="chain" id="PRO_5043278705" evidence="1">
    <location>
        <begin position="24"/>
        <end position="491"/>
    </location>
</feature>
<comment type="caution">
    <text evidence="2">The sequence shown here is derived from an EMBL/GenBank/DDBJ whole genome shotgun (WGS) entry which is preliminary data.</text>
</comment>
<sequence>MIKFTFKIFLLLVSIFTPIFAMAENEDNNEVGDLKYEITGENTVSVRGFANNKFVSDLVIPEQVTLGGQKYTITGIADDAFNANNEDNTECSAIKKLTLPKTVKEIGNRAFDCVGSLVEINFNEGLEYIGQEAFSLCNNLKEVSLPNSLQKIDYGAFIGDKNLEKITPSNNLKWIDAYTFQATKWLDKQPEGLVYFGNALLTYKGTVESFAYVKEGITLIAEEALRDCKSITKCILPKGIKIIAGRAFKYCNNLTYIYVPEGIEYIGDDAFVIYPENGIKTTVSLPNTFSTYILNCRAEINYVIRYSDNQNMYIATALKPVFNAVDNIYVPGGCSKFYTEKGFTNVKELYSYDIDSKDNYIYVKVNPNYDFVKINKVSFWDMDMYYYTDMTYDENEKAWKYTINSSRGTRAIAINEIETKITCTIGDLTANIVYTGEDNKYISTSIGPVYKTEYTNNTKHYNIQGIEISPNTNGLHIVKDKFGKTKKVIIR</sequence>
<dbReference type="EMBL" id="VZBZ01000122">
    <property type="protein sequence ID" value="MQN78017.1"/>
    <property type="molecule type" value="Genomic_DNA"/>
</dbReference>
<dbReference type="InterPro" id="IPR032675">
    <property type="entry name" value="LRR_dom_sf"/>
</dbReference>
<dbReference type="PANTHER" id="PTHR45661:SF3">
    <property type="entry name" value="IG-LIKE DOMAIN-CONTAINING PROTEIN"/>
    <property type="match status" value="1"/>
</dbReference>
<dbReference type="InterPro" id="IPR026906">
    <property type="entry name" value="LRR_5"/>
</dbReference>
<protein>
    <submittedName>
        <fullName evidence="2">Leucine-rich repeat domain-containing protein</fullName>
    </submittedName>
</protein>
<proteinExistence type="predicted"/>
<dbReference type="Pfam" id="PF13306">
    <property type="entry name" value="LRR_5"/>
    <property type="match status" value="2"/>
</dbReference>
<dbReference type="Gene3D" id="3.80.10.10">
    <property type="entry name" value="Ribonuclease Inhibitor"/>
    <property type="match status" value="2"/>
</dbReference>
<dbReference type="SUPFAM" id="SSF52058">
    <property type="entry name" value="L domain-like"/>
    <property type="match status" value="1"/>
</dbReference>
<dbReference type="PANTHER" id="PTHR45661">
    <property type="entry name" value="SURFACE ANTIGEN"/>
    <property type="match status" value="1"/>
</dbReference>
<dbReference type="Proteomes" id="UP000423156">
    <property type="component" value="Unassembled WGS sequence"/>
</dbReference>